<dbReference type="EMBL" id="JAPFFI010000007">
    <property type="protein sequence ID" value="KAJ6388449.1"/>
    <property type="molecule type" value="Genomic_DNA"/>
</dbReference>
<feature type="region of interest" description="Disordered" evidence="3">
    <location>
        <begin position="1"/>
        <end position="156"/>
    </location>
</feature>
<evidence type="ECO:0000256" key="3">
    <source>
        <dbReference type="SAM" id="MobiDB-lite"/>
    </source>
</evidence>
<keyword evidence="2" id="KW-0175">Coiled coil</keyword>
<reference evidence="4" key="1">
    <citation type="submission" date="2022-10" db="EMBL/GenBank/DDBJ databases">
        <authorList>
            <person name="Hyden B.L."/>
            <person name="Feng K."/>
            <person name="Yates T."/>
            <person name="Jawdy S."/>
            <person name="Smart L.B."/>
            <person name="Muchero W."/>
        </authorList>
    </citation>
    <scope>NUCLEOTIDE SEQUENCE</scope>
    <source>
        <tissue evidence="4">Shoot tip</tissue>
    </source>
</reference>
<reference evidence="4" key="2">
    <citation type="journal article" date="2023" name="Int. J. Mol. Sci.">
        <title>De Novo Assembly and Annotation of 11 Diverse Shrub Willow (Salix) Genomes Reveals Novel Gene Organization in Sex-Linked Regions.</title>
        <authorList>
            <person name="Hyden B."/>
            <person name="Feng K."/>
            <person name="Yates T.B."/>
            <person name="Jawdy S."/>
            <person name="Cereghino C."/>
            <person name="Smart L.B."/>
            <person name="Muchero W."/>
        </authorList>
    </citation>
    <scope>NUCLEOTIDE SEQUENCE</scope>
    <source>
        <tissue evidence="4">Shoot tip</tissue>
    </source>
</reference>
<feature type="region of interest" description="Disordered" evidence="3">
    <location>
        <begin position="270"/>
        <end position="292"/>
    </location>
</feature>
<comment type="similarity">
    <text evidence="1">Belongs to the protein kinase superfamily. STE Ser/Thr protein kinase family. STE20 subfamily.</text>
</comment>
<evidence type="ECO:0000256" key="1">
    <source>
        <dbReference type="ARBA" id="ARBA00008874"/>
    </source>
</evidence>
<name>A0ABQ9BMU1_9ROSI</name>
<accession>A0ABQ9BMU1</accession>
<keyword evidence="5" id="KW-1185">Reference proteome</keyword>
<dbReference type="Proteomes" id="UP001141253">
    <property type="component" value="Chromosome 3"/>
</dbReference>
<dbReference type="PANTHER" id="PTHR48014:SF21">
    <property type="entry name" value="SERINE_THREONINE-PROTEIN KINASE FRAY2"/>
    <property type="match status" value="1"/>
</dbReference>
<dbReference type="PANTHER" id="PTHR48014">
    <property type="entry name" value="SERINE/THREONINE-PROTEIN KINASE FRAY2"/>
    <property type="match status" value="1"/>
</dbReference>
<feature type="coiled-coil region" evidence="2">
    <location>
        <begin position="293"/>
        <end position="327"/>
    </location>
</feature>
<dbReference type="InterPro" id="IPR047173">
    <property type="entry name" value="STRAD_A/B-like"/>
</dbReference>
<feature type="compositionally biased region" description="Polar residues" evidence="3">
    <location>
        <begin position="14"/>
        <end position="37"/>
    </location>
</feature>
<feature type="compositionally biased region" description="Polar residues" evidence="3">
    <location>
        <begin position="60"/>
        <end position="85"/>
    </location>
</feature>
<feature type="compositionally biased region" description="Polar residues" evidence="3">
    <location>
        <begin position="112"/>
        <end position="133"/>
    </location>
</feature>
<comment type="caution">
    <text evidence="4">The sequence shown here is derived from an EMBL/GenBank/DDBJ whole genome shotgun (WGS) entry which is preliminary data.</text>
</comment>
<proteinExistence type="inferred from homology"/>
<gene>
    <name evidence="4" type="ORF">OIU77_026925</name>
</gene>
<evidence type="ECO:0000256" key="2">
    <source>
        <dbReference type="SAM" id="Coils"/>
    </source>
</evidence>
<sequence>MKAVKFGGDKVTAGPQSSLLNVNGKSEVQQAEYSRQLSGGKLSQVDNLNRKGKFPESDLLETSSQENVGWKRNGSSTEAKVSTSENDVKQAKAKTLKSYQTRSGPLMPGTVLSHSLSESGRTSQRFENESQPTAERATREVRKVPSFSGPLMLPNRASANSLSAPIKSSGGFRDSLDDKSKTNLVQIKGRFSVTSENLDLVKDIPLSTVPRRSSQSPLKKSASVGEWMFEPKKMPVNNQPPKETSIQQDIIMNLLNSLQPAEAIEAAQNGKLPPLPRGSENNGSVEAASSERERSLLIKITELQNRMMNLTNELDSEKLKYEHLQEQLKAIPGREENGERSDVDA</sequence>
<evidence type="ECO:0000313" key="4">
    <source>
        <dbReference type="EMBL" id="KAJ6388449.1"/>
    </source>
</evidence>
<evidence type="ECO:0000313" key="5">
    <source>
        <dbReference type="Proteomes" id="UP001141253"/>
    </source>
</evidence>
<organism evidence="4 5">
    <name type="scientific">Salix suchowensis</name>
    <dbReference type="NCBI Taxonomy" id="1278906"/>
    <lineage>
        <taxon>Eukaryota</taxon>
        <taxon>Viridiplantae</taxon>
        <taxon>Streptophyta</taxon>
        <taxon>Embryophyta</taxon>
        <taxon>Tracheophyta</taxon>
        <taxon>Spermatophyta</taxon>
        <taxon>Magnoliopsida</taxon>
        <taxon>eudicotyledons</taxon>
        <taxon>Gunneridae</taxon>
        <taxon>Pentapetalae</taxon>
        <taxon>rosids</taxon>
        <taxon>fabids</taxon>
        <taxon>Malpighiales</taxon>
        <taxon>Salicaceae</taxon>
        <taxon>Saliceae</taxon>
        <taxon>Salix</taxon>
    </lineage>
</organism>
<protein>
    <submittedName>
        <fullName evidence="4">Uncharacterized protein</fullName>
    </submittedName>
</protein>